<dbReference type="InterPro" id="IPR029058">
    <property type="entry name" value="AB_hydrolase_fold"/>
</dbReference>
<organism evidence="1 2">
    <name type="scientific">Speluncibacter jeojiensis</name>
    <dbReference type="NCBI Taxonomy" id="2710754"/>
    <lineage>
        <taxon>Bacteria</taxon>
        <taxon>Bacillati</taxon>
        <taxon>Actinomycetota</taxon>
        <taxon>Actinomycetes</taxon>
        <taxon>Mycobacteriales</taxon>
        <taxon>Speluncibacteraceae</taxon>
        <taxon>Speluncibacter</taxon>
    </lineage>
</organism>
<accession>A0A9X4M089</accession>
<dbReference type="Pfam" id="PF00756">
    <property type="entry name" value="Esterase"/>
    <property type="match status" value="1"/>
</dbReference>
<sequence length="312" mass="33120">MMAAAKPAPDGSRLDHVVQINANQFNAYVYSAAMGKLIQLELIRPTHATGPNPTLYLLNGADGGESGTTDWEHRTDVVSFFAGKQVNVVIPIGGASSYYTDWLRPDPVLGKNEWKTFLTKELPPVIDSALGTTGKNSIAGLSMSGTSVLSLAESDPGLYKGVGAFSGCASTGGPVGQQYVKLVVDARGGGNTMNMWGPVDGPDWRANDPLLNAEKLRGTTLYISSGNGLPGPHENLSAPDVQGDPGKLVQQVTVGGVIEAATSQCTQQLRTRLNQLGIPATYDLRNDGTHSWGYWQDDLHAAWPVLDKAMSK</sequence>
<dbReference type="PANTHER" id="PTHR48098">
    <property type="entry name" value="ENTEROCHELIN ESTERASE-RELATED"/>
    <property type="match status" value="1"/>
</dbReference>
<name>A0A9X4M089_9ACTN</name>
<keyword evidence="2" id="KW-1185">Reference proteome</keyword>
<dbReference type="Proteomes" id="UP001152755">
    <property type="component" value="Unassembled WGS sequence"/>
</dbReference>
<dbReference type="EMBL" id="JANRHA010000008">
    <property type="protein sequence ID" value="MDG3015598.1"/>
    <property type="molecule type" value="Genomic_DNA"/>
</dbReference>
<comment type="caution">
    <text evidence="1">The sequence shown here is derived from an EMBL/GenBank/DDBJ whole genome shotgun (WGS) entry which is preliminary data.</text>
</comment>
<dbReference type="SUPFAM" id="SSF53474">
    <property type="entry name" value="alpha/beta-Hydrolases"/>
    <property type="match status" value="1"/>
</dbReference>
<dbReference type="InterPro" id="IPR000801">
    <property type="entry name" value="Esterase-like"/>
</dbReference>
<reference evidence="1" key="1">
    <citation type="submission" date="2022-08" db="EMBL/GenBank/DDBJ databases">
        <title>Genome analysis of Corynebacteriales strain.</title>
        <authorList>
            <person name="Lee S.D."/>
        </authorList>
    </citation>
    <scope>NUCLEOTIDE SEQUENCE</scope>
    <source>
        <strain evidence="1">D3-21</strain>
    </source>
</reference>
<gene>
    <name evidence="1" type="ORF">NVS88_13640</name>
</gene>
<dbReference type="PANTHER" id="PTHR48098:SF1">
    <property type="entry name" value="DIACYLGLYCEROL ACYLTRANSFERASE_MYCOLYLTRANSFERASE AG85A"/>
    <property type="match status" value="1"/>
</dbReference>
<dbReference type="GO" id="GO:0016747">
    <property type="term" value="F:acyltransferase activity, transferring groups other than amino-acyl groups"/>
    <property type="evidence" value="ECO:0007669"/>
    <property type="project" value="TreeGrafter"/>
</dbReference>
<dbReference type="AlphaFoldDB" id="A0A9X4M089"/>
<proteinExistence type="predicted"/>
<dbReference type="InterPro" id="IPR050583">
    <property type="entry name" value="Mycobacterial_A85_antigen"/>
</dbReference>
<protein>
    <submittedName>
        <fullName evidence="1">Esterase family protein</fullName>
    </submittedName>
</protein>
<dbReference type="Gene3D" id="3.40.50.1820">
    <property type="entry name" value="alpha/beta hydrolase"/>
    <property type="match status" value="1"/>
</dbReference>
<evidence type="ECO:0000313" key="2">
    <source>
        <dbReference type="Proteomes" id="UP001152755"/>
    </source>
</evidence>
<evidence type="ECO:0000313" key="1">
    <source>
        <dbReference type="EMBL" id="MDG3015598.1"/>
    </source>
</evidence>